<reference evidence="2 3" key="1">
    <citation type="submission" date="2024-04" db="EMBL/GenBank/DDBJ databases">
        <title>Tritrichomonas musculus Genome.</title>
        <authorList>
            <person name="Alves-Ferreira E."/>
            <person name="Grigg M."/>
            <person name="Lorenzi H."/>
            <person name="Galac M."/>
        </authorList>
    </citation>
    <scope>NUCLEOTIDE SEQUENCE [LARGE SCALE GENOMIC DNA]</scope>
    <source>
        <strain evidence="2 3">EAF2021</strain>
    </source>
</reference>
<protein>
    <submittedName>
        <fullName evidence="2">Uncharacterized protein</fullName>
    </submittedName>
</protein>
<organism evidence="2 3">
    <name type="scientific">Tritrichomonas musculus</name>
    <dbReference type="NCBI Taxonomy" id="1915356"/>
    <lineage>
        <taxon>Eukaryota</taxon>
        <taxon>Metamonada</taxon>
        <taxon>Parabasalia</taxon>
        <taxon>Tritrichomonadida</taxon>
        <taxon>Tritrichomonadidae</taxon>
        <taxon>Tritrichomonas</taxon>
    </lineage>
</organism>
<evidence type="ECO:0000313" key="3">
    <source>
        <dbReference type="Proteomes" id="UP001470230"/>
    </source>
</evidence>
<proteinExistence type="predicted"/>
<sequence length="415" mass="47198">MYITTPEAGLVISESGYSFKLVTNSATAFLIPFFNGRTSYGMLFPGLNDDDQIRVIRYRSLIHDFAFFTFTNQDNTSIDCTIYVMTTSIGDLEPNVTMNFSSYQPYLDRYHHFEFEISTSNGFRIVCEMNGKKLYSDLVNQSAHFNITDVSQPITFSSICANNSERACLIKYPTPNETGYHLLRYPDRDGISVTGRGFLTEFIYVEKGKSFFYSKTYLGEIEILKEYSLTDQVSVKIKITDNKADNYTITQNSHHNLSLQDDDEEIYLSKTRKICLVDKSNDDILPFSRKNFDENLFDMLDRLGIDSNGDLRKLTNDENGCLIFDPELIKSNKFDRLTNDFCDLPLVTDIKDVDRSDIIFEKGGLSKSDKIKRILILVAIIVVCVIIIIVIIACCIKKRCCCCCCGDGGIEDISP</sequence>
<dbReference type="EMBL" id="JAPFFF010000008">
    <property type="protein sequence ID" value="KAK8884322.1"/>
    <property type="molecule type" value="Genomic_DNA"/>
</dbReference>
<accession>A0ABR2K029</accession>
<keyword evidence="1" id="KW-0812">Transmembrane</keyword>
<feature type="transmembrane region" description="Helical" evidence="1">
    <location>
        <begin position="374"/>
        <end position="393"/>
    </location>
</feature>
<evidence type="ECO:0000256" key="1">
    <source>
        <dbReference type="SAM" id="Phobius"/>
    </source>
</evidence>
<keyword evidence="1" id="KW-1133">Transmembrane helix</keyword>
<dbReference type="Proteomes" id="UP001470230">
    <property type="component" value="Unassembled WGS sequence"/>
</dbReference>
<evidence type="ECO:0000313" key="2">
    <source>
        <dbReference type="EMBL" id="KAK8884322.1"/>
    </source>
</evidence>
<keyword evidence="3" id="KW-1185">Reference proteome</keyword>
<keyword evidence="1" id="KW-0472">Membrane</keyword>
<name>A0ABR2K029_9EUKA</name>
<comment type="caution">
    <text evidence="2">The sequence shown here is derived from an EMBL/GenBank/DDBJ whole genome shotgun (WGS) entry which is preliminary data.</text>
</comment>
<gene>
    <name evidence="2" type="ORF">M9Y10_043430</name>
</gene>